<dbReference type="InterPro" id="IPR005807">
    <property type="entry name" value="SecE_bac"/>
</dbReference>
<keyword evidence="3 9" id="KW-1003">Cell membrane</keyword>
<evidence type="ECO:0000256" key="9">
    <source>
        <dbReference type="HAMAP-Rule" id="MF_00422"/>
    </source>
</evidence>
<dbReference type="PANTHER" id="PTHR33910:SF1">
    <property type="entry name" value="PROTEIN TRANSLOCASE SUBUNIT SECE"/>
    <property type="match status" value="1"/>
</dbReference>
<evidence type="ECO:0000256" key="2">
    <source>
        <dbReference type="ARBA" id="ARBA00022448"/>
    </source>
</evidence>
<evidence type="ECO:0000256" key="4">
    <source>
        <dbReference type="ARBA" id="ARBA00022692"/>
    </source>
</evidence>
<keyword evidence="7 9" id="KW-0811">Translocation</keyword>
<evidence type="ECO:0000256" key="8">
    <source>
        <dbReference type="ARBA" id="ARBA00023136"/>
    </source>
</evidence>
<sequence length="61" mass="6876">MSRILQFFREVWVELGKVVWPSRREALKITGIVVLFCTIVALFLGVIDFGLAKLIGLIVNS</sequence>
<keyword evidence="4 9" id="KW-0812">Transmembrane</keyword>
<comment type="subcellular location">
    <subcellularLocation>
        <location evidence="9">Cell membrane</location>
        <topology evidence="9">Single-pass membrane protein</topology>
    </subcellularLocation>
    <subcellularLocation>
        <location evidence="1">Membrane</location>
    </subcellularLocation>
</comment>
<dbReference type="PANTHER" id="PTHR33910">
    <property type="entry name" value="PROTEIN TRANSLOCASE SUBUNIT SECE"/>
    <property type="match status" value="1"/>
</dbReference>
<evidence type="ECO:0000256" key="1">
    <source>
        <dbReference type="ARBA" id="ARBA00004370"/>
    </source>
</evidence>
<dbReference type="HAMAP" id="MF_00422">
    <property type="entry name" value="SecE"/>
    <property type="match status" value="1"/>
</dbReference>
<dbReference type="Gene3D" id="1.20.5.1030">
    <property type="entry name" value="Preprotein translocase secy subunit"/>
    <property type="match status" value="1"/>
</dbReference>
<dbReference type="InterPro" id="IPR038379">
    <property type="entry name" value="SecE_sf"/>
</dbReference>
<evidence type="ECO:0000313" key="11">
    <source>
        <dbReference type="Proteomes" id="UP000176864"/>
    </source>
</evidence>
<comment type="function">
    <text evidence="9">Essential subunit of the Sec protein translocation channel SecYEG. Clamps together the 2 halves of SecY. May contact the channel plug during translocation.</text>
</comment>
<organism evidence="10 11">
    <name type="scientific">Candidatus Doudnabacteria bacterium RIFCSPHIGHO2_01_FULL_46_14</name>
    <dbReference type="NCBI Taxonomy" id="1817824"/>
    <lineage>
        <taxon>Bacteria</taxon>
        <taxon>Candidatus Doudnaibacteriota</taxon>
    </lineage>
</organism>
<dbReference type="AlphaFoldDB" id="A0A1F5NNN5"/>
<evidence type="ECO:0000256" key="3">
    <source>
        <dbReference type="ARBA" id="ARBA00022475"/>
    </source>
</evidence>
<protein>
    <recommendedName>
        <fullName evidence="9">Protein translocase subunit SecE</fullName>
    </recommendedName>
</protein>
<dbReference type="GO" id="GO:0005886">
    <property type="term" value="C:plasma membrane"/>
    <property type="evidence" value="ECO:0007669"/>
    <property type="project" value="UniProtKB-SubCell"/>
</dbReference>
<evidence type="ECO:0000256" key="5">
    <source>
        <dbReference type="ARBA" id="ARBA00022927"/>
    </source>
</evidence>
<evidence type="ECO:0000256" key="6">
    <source>
        <dbReference type="ARBA" id="ARBA00022989"/>
    </source>
</evidence>
<dbReference type="GO" id="GO:0008320">
    <property type="term" value="F:protein transmembrane transporter activity"/>
    <property type="evidence" value="ECO:0007669"/>
    <property type="project" value="UniProtKB-UniRule"/>
</dbReference>
<keyword evidence="5 9" id="KW-0653">Protein transport</keyword>
<keyword evidence="8 9" id="KW-0472">Membrane</keyword>
<keyword evidence="6 9" id="KW-1133">Transmembrane helix</keyword>
<reference evidence="10 11" key="1">
    <citation type="journal article" date="2016" name="Nat. Commun.">
        <title>Thousands of microbial genomes shed light on interconnected biogeochemical processes in an aquifer system.</title>
        <authorList>
            <person name="Anantharaman K."/>
            <person name="Brown C.T."/>
            <person name="Hug L.A."/>
            <person name="Sharon I."/>
            <person name="Castelle C.J."/>
            <person name="Probst A.J."/>
            <person name="Thomas B.C."/>
            <person name="Singh A."/>
            <person name="Wilkins M.J."/>
            <person name="Karaoz U."/>
            <person name="Brodie E.L."/>
            <person name="Williams K.H."/>
            <person name="Hubbard S.S."/>
            <person name="Banfield J.F."/>
        </authorList>
    </citation>
    <scope>NUCLEOTIDE SEQUENCE [LARGE SCALE GENOMIC DNA]</scope>
</reference>
<dbReference type="GO" id="GO:0009306">
    <property type="term" value="P:protein secretion"/>
    <property type="evidence" value="ECO:0007669"/>
    <property type="project" value="UniProtKB-UniRule"/>
</dbReference>
<evidence type="ECO:0000313" key="10">
    <source>
        <dbReference type="EMBL" id="OGE79297.1"/>
    </source>
</evidence>
<feature type="transmembrane region" description="Helical" evidence="9">
    <location>
        <begin position="32"/>
        <end position="59"/>
    </location>
</feature>
<comment type="subunit">
    <text evidence="9">Component of the Sec protein translocase complex. Heterotrimer consisting of SecY, SecE and SecG subunits. The heterotrimers can form oligomers, although 1 heterotrimer is thought to be able to translocate proteins. Interacts with the ribosome. Interacts with SecDF, and other proteins may be involved. Interacts with SecA.</text>
</comment>
<comment type="similarity">
    <text evidence="9">Belongs to the SecE/SEC61-gamma family.</text>
</comment>
<dbReference type="Pfam" id="PF00584">
    <property type="entry name" value="SecE"/>
    <property type="match status" value="1"/>
</dbReference>
<name>A0A1F5NNN5_9BACT</name>
<accession>A0A1F5NNN5</accession>
<dbReference type="NCBIfam" id="TIGR00964">
    <property type="entry name" value="secE_bact"/>
    <property type="match status" value="1"/>
</dbReference>
<dbReference type="GO" id="GO:0043952">
    <property type="term" value="P:protein transport by the Sec complex"/>
    <property type="evidence" value="ECO:0007669"/>
    <property type="project" value="UniProtKB-UniRule"/>
</dbReference>
<gene>
    <name evidence="9" type="primary">secE</name>
    <name evidence="10" type="ORF">A2751_04880</name>
</gene>
<evidence type="ECO:0000256" key="7">
    <source>
        <dbReference type="ARBA" id="ARBA00023010"/>
    </source>
</evidence>
<dbReference type="Proteomes" id="UP000176864">
    <property type="component" value="Unassembled WGS sequence"/>
</dbReference>
<dbReference type="GO" id="GO:0065002">
    <property type="term" value="P:intracellular protein transmembrane transport"/>
    <property type="evidence" value="ECO:0007669"/>
    <property type="project" value="UniProtKB-UniRule"/>
</dbReference>
<keyword evidence="2 9" id="KW-0813">Transport</keyword>
<dbReference type="InterPro" id="IPR001901">
    <property type="entry name" value="Translocase_SecE/Sec61-g"/>
</dbReference>
<proteinExistence type="inferred from homology"/>
<dbReference type="PROSITE" id="PS01067">
    <property type="entry name" value="SECE_SEC61G"/>
    <property type="match status" value="1"/>
</dbReference>
<comment type="caution">
    <text evidence="10">The sequence shown here is derived from an EMBL/GenBank/DDBJ whole genome shotgun (WGS) entry which is preliminary data.</text>
</comment>
<dbReference type="GO" id="GO:0006605">
    <property type="term" value="P:protein targeting"/>
    <property type="evidence" value="ECO:0007669"/>
    <property type="project" value="UniProtKB-UniRule"/>
</dbReference>
<dbReference type="STRING" id="1817824.A2751_04880"/>
<dbReference type="EMBL" id="MFEK01000006">
    <property type="protein sequence ID" value="OGE79297.1"/>
    <property type="molecule type" value="Genomic_DNA"/>
</dbReference>